<dbReference type="EMBL" id="JABFDB010000001">
    <property type="protein sequence ID" value="NYZ18608.1"/>
    <property type="molecule type" value="Genomic_DNA"/>
</dbReference>
<comment type="caution">
    <text evidence="3">The sequence shown here is derived from an EMBL/GenBank/DDBJ whole genome shotgun (WGS) entry which is preliminary data.</text>
</comment>
<evidence type="ECO:0000259" key="2">
    <source>
        <dbReference type="Pfam" id="PF09557"/>
    </source>
</evidence>
<feature type="compositionally biased region" description="Basic residues" evidence="1">
    <location>
        <begin position="1"/>
        <end position="10"/>
    </location>
</feature>
<dbReference type="Proteomes" id="UP000584642">
    <property type="component" value="Unassembled WGS sequence"/>
</dbReference>
<evidence type="ECO:0000313" key="4">
    <source>
        <dbReference type="Proteomes" id="UP000584642"/>
    </source>
</evidence>
<accession>A0ABX2T5X4</accession>
<evidence type="ECO:0000256" key="1">
    <source>
        <dbReference type="SAM" id="MobiDB-lite"/>
    </source>
</evidence>
<feature type="domain" description="DUF2382" evidence="2">
    <location>
        <begin position="24"/>
        <end position="132"/>
    </location>
</feature>
<keyword evidence="4" id="KW-1185">Reference proteome</keyword>
<sequence>MWRRPRHSGRRSPVNEPQTERETIPVVEERATVRTRARITGTLRARTVTHEHEQAIDADLSVETLDVRRVPMDRFVDHPIPDRQEGDTTIISVIEEVAVLTVRLKLVEEVRITRHTSTRKATERVTLRRQDVIVERGDSPSDAEAS</sequence>
<gene>
    <name evidence="3" type="ORF">HND93_02705</name>
</gene>
<proteinExistence type="predicted"/>
<organism evidence="3 4">
    <name type="scientific">Azospirillum oleiclasticum</name>
    <dbReference type="NCBI Taxonomy" id="2735135"/>
    <lineage>
        <taxon>Bacteria</taxon>
        <taxon>Pseudomonadati</taxon>
        <taxon>Pseudomonadota</taxon>
        <taxon>Alphaproteobacteria</taxon>
        <taxon>Rhodospirillales</taxon>
        <taxon>Azospirillaceae</taxon>
        <taxon>Azospirillum</taxon>
    </lineage>
</organism>
<dbReference type="InterPro" id="IPR019060">
    <property type="entry name" value="DUF2382"/>
</dbReference>
<evidence type="ECO:0000313" key="3">
    <source>
        <dbReference type="EMBL" id="NYZ18608.1"/>
    </source>
</evidence>
<protein>
    <submittedName>
        <fullName evidence="3">YsnF/AvaK domain-containing protein</fullName>
    </submittedName>
</protein>
<dbReference type="Pfam" id="PF09557">
    <property type="entry name" value="DUF2382"/>
    <property type="match status" value="1"/>
</dbReference>
<feature type="region of interest" description="Disordered" evidence="1">
    <location>
        <begin position="1"/>
        <end position="22"/>
    </location>
</feature>
<reference evidence="3 4" key="1">
    <citation type="submission" date="2020-05" db="EMBL/GenBank/DDBJ databases">
        <title>Azospirillum oleiclasticum sp. nov, a nitrogen-fixing and heavy crude oil-emulsifying bacterium isolated from the crude oil of Yumen Oilfield.</title>
        <authorList>
            <person name="Wu D."/>
            <person name="Cai M."/>
            <person name="Zhang X."/>
        </authorList>
    </citation>
    <scope>NUCLEOTIDE SEQUENCE [LARGE SCALE GENOMIC DNA]</scope>
    <source>
        <strain evidence="3 4">ROY-1-1-2</strain>
    </source>
</reference>
<name>A0ABX2T5X4_9PROT</name>